<organism evidence="1 2">
    <name type="scientific">Paenibacillus borealis</name>
    <dbReference type="NCBI Taxonomy" id="160799"/>
    <lineage>
        <taxon>Bacteria</taxon>
        <taxon>Bacillati</taxon>
        <taxon>Bacillota</taxon>
        <taxon>Bacilli</taxon>
        <taxon>Bacillales</taxon>
        <taxon>Paenibacillaceae</taxon>
        <taxon>Paenibacillus</taxon>
    </lineage>
</organism>
<reference evidence="1" key="1">
    <citation type="submission" date="2014-08" db="EMBL/GenBank/DDBJ databases">
        <title>Comparative genomics of the Paenibacillus odorifer group.</title>
        <authorList>
            <person name="den Bakker H.C."/>
            <person name="Tsai Y.-C.Y.-C."/>
            <person name="Martin N."/>
            <person name="Korlach J."/>
            <person name="Wiedmann M."/>
        </authorList>
    </citation>
    <scope>NUCLEOTIDE SEQUENCE [LARGE SCALE GENOMIC DNA]</scope>
    <source>
        <strain evidence="1">DSM 13188</strain>
    </source>
</reference>
<name>A0A089LER5_PAEBO</name>
<evidence type="ECO:0008006" key="3">
    <source>
        <dbReference type="Google" id="ProtNLM"/>
    </source>
</evidence>
<sequence>MIYLLDPSGKKRWYFEVDEEGWAFRQILLDEGKESKISNQKKYDFFLSETELPLDDGTLLRITQEEFEEVWSRINKDQTERWVELKSKLPLGTKITGPIEVLYPQGVIVSIPVHDALAIADYDECAANYKNRNIHKGLNVTASITGYDEVNYWFVLGNPRVSDVQ</sequence>
<dbReference type="EMBL" id="CP009285">
    <property type="protein sequence ID" value="AIQ59337.1"/>
    <property type="molecule type" value="Genomic_DNA"/>
</dbReference>
<proteinExistence type="predicted"/>
<keyword evidence="2" id="KW-1185">Reference proteome</keyword>
<protein>
    <recommendedName>
        <fullName evidence="3">S1 motif domain-containing protein</fullName>
    </recommendedName>
</protein>
<dbReference type="KEGG" id="pbd:PBOR_22095"/>
<dbReference type="OrthoDB" id="2083321at2"/>
<evidence type="ECO:0000313" key="1">
    <source>
        <dbReference type="EMBL" id="AIQ59337.1"/>
    </source>
</evidence>
<dbReference type="HOGENOM" id="CLU_129768_0_0_9"/>
<dbReference type="RefSeq" id="WP_042215115.1">
    <property type="nucleotide sequence ID" value="NZ_CP009285.1"/>
</dbReference>
<gene>
    <name evidence="1" type="ORF">PBOR_22095</name>
</gene>
<dbReference type="AlphaFoldDB" id="A0A089LER5"/>
<dbReference type="Proteomes" id="UP000029518">
    <property type="component" value="Chromosome"/>
</dbReference>
<accession>A0A089LER5</accession>
<evidence type="ECO:0000313" key="2">
    <source>
        <dbReference type="Proteomes" id="UP000029518"/>
    </source>
</evidence>